<dbReference type="AlphaFoldDB" id="A0A2W4SJG4"/>
<accession>A0A2W4SJG4</accession>
<comment type="caution">
    <text evidence="2">The sequence shown here is derived from an EMBL/GenBank/DDBJ whole genome shotgun (WGS) entry which is preliminary data.</text>
</comment>
<feature type="transmembrane region" description="Helical" evidence="1">
    <location>
        <begin position="12"/>
        <end position="33"/>
    </location>
</feature>
<evidence type="ECO:0000313" key="2">
    <source>
        <dbReference type="EMBL" id="PZN72994.1"/>
    </source>
</evidence>
<evidence type="ECO:0000256" key="1">
    <source>
        <dbReference type="SAM" id="Phobius"/>
    </source>
</evidence>
<keyword evidence="1" id="KW-0812">Transmembrane</keyword>
<dbReference type="Proteomes" id="UP000249396">
    <property type="component" value="Unassembled WGS sequence"/>
</dbReference>
<proteinExistence type="predicted"/>
<sequence>MFLQHSSPLAHRYGFFALLGILYLLLIGLTLPFPVPPQGSNSHFGKGLKGGFGTRPYAVNLIKNYQCIINRTRDIDS</sequence>
<keyword evidence="1" id="KW-0472">Membrane</keyword>
<protein>
    <submittedName>
        <fullName evidence="2">Uncharacterized protein</fullName>
    </submittedName>
</protein>
<keyword evidence="1" id="KW-1133">Transmembrane helix</keyword>
<dbReference type="EMBL" id="QJPH01000470">
    <property type="protein sequence ID" value="PZN72994.1"/>
    <property type="molecule type" value="Genomic_DNA"/>
</dbReference>
<name>A0A2W4SJG4_9GAMM</name>
<gene>
    <name evidence="2" type="ORF">DM484_23420</name>
</gene>
<evidence type="ECO:0000313" key="3">
    <source>
        <dbReference type="Proteomes" id="UP000249396"/>
    </source>
</evidence>
<organism evidence="2 3">
    <name type="scientific">Candidatus Methylumidiphilus alinenensis</name>
    <dbReference type="NCBI Taxonomy" id="2202197"/>
    <lineage>
        <taxon>Bacteria</taxon>
        <taxon>Pseudomonadati</taxon>
        <taxon>Pseudomonadota</taxon>
        <taxon>Gammaproteobacteria</taxon>
        <taxon>Methylococcales</taxon>
        <taxon>Candidatus Methylumidiphilus</taxon>
    </lineage>
</organism>
<reference evidence="2 3" key="1">
    <citation type="journal article" date="2018" name="Aquat. Microb. Ecol.">
        <title>Gammaproteobacterial methanotrophs dominate.</title>
        <authorList>
            <person name="Rissanen A.J."/>
            <person name="Saarenheimo J."/>
            <person name="Tiirola M."/>
            <person name="Peura S."/>
            <person name="Aalto S.L."/>
            <person name="Karvinen A."/>
            <person name="Nykanen H."/>
        </authorList>
    </citation>
    <scope>NUCLEOTIDE SEQUENCE [LARGE SCALE GENOMIC DNA]</scope>
    <source>
        <strain evidence="2">AMbin10</strain>
    </source>
</reference>